<evidence type="ECO:0000313" key="1">
    <source>
        <dbReference type="EMBL" id="TXF88507.1"/>
    </source>
</evidence>
<gene>
    <name evidence="1" type="ORF">FUA23_14570</name>
</gene>
<proteinExistence type="predicted"/>
<protein>
    <submittedName>
        <fullName evidence="1">Uncharacterized protein</fullName>
    </submittedName>
</protein>
<evidence type="ECO:0000313" key="2">
    <source>
        <dbReference type="Proteomes" id="UP000321907"/>
    </source>
</evidence>
<dbReference type="AlphaFoldDB" id="A0A5C7FCV6"/>
<keyword evidence="2" id="KW-1185">Reference proteome</keyword>
<dbReference type="EMBL" id="VOXD01000022">
    <property type="protein sequence ID" value="TXF88507.1"/>
    <property type="molecule type" value="Genomic_DNA"/>
</dbReference>
<sequence length="252" mass="28970">MTSESLIDILDGLRNGVDPRTGETFHKKDSCLGQPEVRRSLNSLIKTLTLPVDPEAINIPDQLVKETCAALRELGYAPCVAQLAKIFIGSRSIADHSLKGLVAYNKYRGVYKRELIHTHLMEFHRRFPEILPEIAKVNKRTVHEPWGEIDFFRVAVFDKMDIEKEAEVKKAIDGLGLRKENHRLPAYMQKARESYSRSFEPWVRDEQALLIEAMCYSNDLKRLSDIFGRSPRSLESMGQRLIFESKEKQRVA</sequence>
<name>A0A5C7FCV6_9BACT</name>
<reference evidence="1 2" key="1">
    <citation type="submission" date="2019-08" db="EMBL/GenBank/DDBJ databases">
        <title>Lewinella sp. strain SSH13 Genome sequencing and assembly.</title>
        <authorList>
            <person name="Kim I."/>
        </authorList>
    </citation>
    <scope>NUCLEOTIDE SEQUENCE [LARGE SCALE GENOMIC DNA]</scope>
    <source>
        <strain evidence="1 2">SSH13</strain>
    </source>
</reference>
<comment type="caution">
    <text evidence="1">The sequence shown here is derived from an EMBL/GenBank/DDBJ whole genome shotgun (WGS) entry which is preliminary data.</text>
</comment>
<accession>A0A5C7FCV6</accession>
<dbReference type="RefSeq" id="WP_147931489.1">
    <property type="nucleotide sequence ID" value="NZ_VOXD01000022.1"/>
</dbReference>
<organism evidence="1 2">
    <name type="scientific">Neolewinella aurantiaca</name>
    <dbReference type="NCBI Taxonomy" id="2602767"/>
    <lineage>
        <taxon>Bacteria</taxon>
        <taxon>Pseudomonadati</taxon>
        <taxon>Bacteroidota</taxon>
        <taxon>Saprospiria</taxon>
        <taxon>Saprospirales</taxon>
        <taxon>Lewinellaceae</taxon>
        <taxon>Neolewinella</taxon>
    </lineage>
</organism>
<dbReference type="OrthoDB" id="848634at2"/>
<dbReference type="Proteomes" id="UP000321907">
    <property type="component" value="Unassembled WGS sequence"/>
</dbReference>